<reference evidence="1" key="1">
    <citation type="journal article" date="2004" name="J. Infect. Dis.">
        <title>Complexity and diversity of hepatitis C virus RNA in african americans and whites: analysis of the envelope-coding domain.</title>
        <authorList>
            <person name="Keenan E.D."/>
            <person name="Rouster S.D."/>
            <person name="Shire N.J."/>
            <person name="Horn P.S."/>
            <person name="Sherman K.E."/>
        </authorList>
    </citation>
    <scope>NUCLEOTIDE SEQUENCE</scope>
</reference>
<organism evidence="1">
    <name type="scientific">Hepacivirus hominis</name>
    <dbReference type="NCBI Taxonomy" id="3052230"/>
    <lineage>
        <taxon>Viruses</taxon>
        <taxon>Riboviria</taxon>
        <taxon>Orthornavirae</taxon>
        <taxon>Kitrinoviricota</taxon>
        <taxon>Flasuviricetes</taxon>
        <taxon>Amarillovirales</taxon>
        <taxon>Flaviviridae</taxon>
        <taxon>Hepacivirus</taxon>
    </lineage>
</organism>
<evidence type="ECO:0000313" key="1">
    <source>
        <dbReference type="EMBL" id="AAO87986.1"/>
    </source>
</evidence>
<name>Q80I26_9HEPC</name>
<proteinExistence type="predicted"/>
<protein>
    <submittedName>
        <fullName evidence="1">Polyprotein</fullName>
    </submittedName>
</protein>
<dbReference type="euHCVdb" id="AY194778"/>
<dbReference type="EMBL" id="AY194778">
    <property type="protein sequence ID" value="AAO87986.1"/>
    <property type="molecule type" value="Genomic_RNA"/>
</dbReference>
<feature type="non-terminal residue" evidence="1">
    <location>
        <position position="1"/>
    </location>
</feature>
<sequence>KVLVVLLPICQRRRGHLHHRGNCCSQRVHVREPFQTRQQTERPAD</sequence>
<accession>Q80I26</accession>
<feature type="non-terminal residue" evidence="1">
    <location>
        <position position="45"/>
    </location>
</feature>